<dbReference type="SUPFAM" id="SSF54197">
    <property type="entry name" value="HIT-like"/>
    <property type="match status" value="2"/>
</dbReference>
<evidence type="ECO:0000313" key="8">
    <source>
        <dbReference type="Proteomes" id="UP000286268"/>
    </source>
</evidence>
<sequence>MLKLNITYSLYIKELPSMNEIRVDKLTGRQVIIATNRSNRPIHSNHKLRISSDTDMPVHDIKCPFCKGNEEETPIEIYRTGKDHWKVRVVKNKYPTIVEDGESIKGYHYVVIETLEHNTKLYQYDVEKWRDIFTAYKYTVEKCFEDKDMAFIQIFKNYGVKGGASIEHPHSQIIALNFTPTSRTSKSSGCLVCEEINSELSFKERVIFDNEHYIVYSPYGSYVQNQIRIAWRKHSSSIEDVFNSENITRLSDLMAKVFSMIFHSLGDIALNICYYIEKNNDSLSHFYIDIFPREGFFAGFEMSTQVFINVTSPEEAANKFRQAANYVHDRQEEL</sequence>
<comment type="cofactor">
    <cofactor evidence="5">
        <name>Zn(2+)</name>
        <dbReference type="ChEBI" id="CHEBI:29105"/>
    </cofactor>
    <text evidence="5">Binds 1 zinc ion per subunit.</text>
</comment>
<dbReference type="InterPro" id="IPR036265">
    <property type="entry name" value="HIT-like_sf"/>
</dbReference>
<feature type="domain" description="Galactose-1-phosphate uridyl transferase N-terminal" evidence="6">
    <location>
        <begin position="19"/>
        <end position="180"/>
    </location>
</feature>
<evidence type="ECO:0000313" key="7">
    <source>
        <dbReference type="EMBL" id="QAA34960.1"/>
    </source>
</evidence>
<keyword evidence="5" id="KW-0479">Metal-binding</keyword>
<evidence type="ECO:0000259" key="6">
    <source>
        <dbReference type="Pfam" id="PF01087"/>
    </source>
</evidence>
<feature type="binding site" evidence="5">
    <location>
        <position position="66"/>
    </location>
    <ligand>
        <name>Zn(2+)</name>
        <dbReference type="ChEBI" id="CHEBI:29105"/>
    </ligand>
</feature>
<feature type="binding site" evidence="5">
    <location>
        <position position="63"/>
    </location>
    <ligand>
        <name>Zn(2+)</name>
        <dbReference type="ChEBI" id="CHEBI:29105"/>
    </ligand>
</feature>
<dbReference type="KEGG" id="cmah:C1I91_26795"/>
<accession>A0A3R5X530</accession>
<dbReference type="PANTHER" id="PTHR42763">
    <property type="entry name" value="ADP-GLUCOSE PHOSPHORYLASE"/>
    <property type="match status" value="1"/>
</dbReference>
<proteinExistence type="predicted"/>
<organism evidence="7 8">
    <name type="scientific">Clostridium manihotivorum</name>
    <dbReference type="NCBI Taxonomy" id="2320868"/>
    <lineage>
        <taxon>Bacteria</taxon>
        <taxon>Bacillati</taxon>
        <taxon>Bacillota</taxon>
        <taxon>Clostridia</taxon>
        <taxon>Eubacteriales</taxon>
        <taxon>Clostridiaceae</taxon>
        <taxon>Clostridium</taxon>
    </lineage>
</organism>
<dbReference type="PANTHER" id="PTHR42763:SF2">
    <property type="entry name" value="ADP-GLUCOSE PHOSPHORYLASE"/>
    <property type="match status" value="1"/>
</dbReference>
<evidence type="ECO:0000256" key="3">
    <source>
        <dbReference type="ARBA" id="ARBA00023277"/>
    </source>
</evidence>
<evidence type="ECO:0000256" key="5">
    <source>
        <dbReference type="PIRSR" id="PIRSR000808-3"/>
    </source>
</evidence>
<gene>
    <name evidence="7" type="ORF">C1I91_26795</name>
</gene>
<keyword evidence="1" id="KW-0808">Transferase</keyword>
<protein>
    <recommendedName>
        <fullName evidence="6">Galactose-1-phosphate uridyl transferase N-terminal domain-containing protein</fullName>
    </recommendedName>
</protein>
<name>A0A3R5X530_9CLOT</name>
<keyword evidence="5" id="KW-0862">Zinc</keyword>
<dbReference type="Gene3D" id="3.30.428.10">
    <property type="entry name" value="HIT-like"/>
    <property type="match status" value="2"/>
</dbReference>
<dbReference type="GO" id="GO:0008108">
    <property type="term" value="F:UDP-glucose:hexose-1-phosphate uridylyltransferase activity"/>
    <property type="evidence" value="ECO:0007669"/>
    <property type="project" value="InterPro"/>
</dbReference>
<dbReference type="Pfam" id="PF01087">
    <property type="entry name" value="GalP_UDP_transf"/>
    <property type="match status" value="1"/>
</dbReference>
<dbReference type="InterPro" id="IPR053177">
    <property type="entry name" value="ADP-glucose_phosphorylase"/>
</dbReference>
<dbReference type="OrthoDB" id="9769064at2"/>
<feature type="binding site" evidence="5">
    <location>
        <position position="168"/>
    </location>
    <ligand>
        <name>Zn(2+)</name>
        <dbReference type="ChEBI" id="CHEBI:29105"/>
    </ligand>
</feature>
<feature type="binding site" evidence="5">
    <location>
        <position position="117"/>
    </location>
    <ligand>
        <name>Zn(2+)</name>
        <dbReference type="ChEBI" id="CHEBI:29105"/>
    </ligand>
</feature>
<dbReference type="AlphaFoldDB" id="A0A3R5X530"/>
<reference evidence="7 8" key="1">
    <citation type="submission" date="2018-01" db="EMBL/GenBank/DDBJ databases">
        <title>Genome Sequencing and Assembly of Anaerobacter polyendosporus strain CT4.</title>
        <authorList>
            <person name="Tachaapaikoon C."/>
            <person name="Sutheeworapong S."/>
            <person name="Jenjaroenpun P."/>
            <person name="Wongsurawat T."/>
            <person name="Nookeaw I."/>
            <person name="Cheawchanlertfa P."/>
            <person name="Kosugi A."/>
            <person name="Cheevadhanarak S."/>
            <person name="Ratanakhanokchai K."/>
        </authorList>
    </citation>
    <scope>NUCLEOTIDE SEQUENCE [LARGE SCALE GENOMIC DNA]</scope>
    <source>
        <strain evidence="7 8">CT4</strain>
    </source>
</reference>
<evidence type="ECO:0000256" key="1">
    <source>
        <dbReference type="ARBA" id="ARBA00022679"/>
    </source>
</evidence>
<keyword evidence="2" id="KW-0548">Nucleotidyltransferase</keyword>
<dbReference type="GO" id="GO:0008270">
    <property type="term" value="F:zinc ion binding"/>
    <property type="evidence" value="ECO:0007669"/>
    <property type="project" value="InterPro"/>
</dbReference>
<keyword evidence="8" id="KW-1185">Reference proteome</keyword>
<dbReference type="InterPro" id="IPR005849">
    <property type="entry name" value="GalP_Utransf_N"/>
</dbReference>
<dbReference type="GO" id="GO:0006012">
    <property type="term" value="P:galactose metabolic process"/>
    <property type="evidence" value="ECO:0007669"/>
    <property type="project" value="InterPro"/>
</dbReference>
<evidence type="ECO:0000256" key="2">
    <source>
        <dbReference type="ARBA" id="ARBA00022695"/>
    </source>
</evidence>
<feature type="active site" description="Tele-UMP-histidine intermediate" evidence="4">
    <location>
        <position position="170"/>
    </location>
</feature>
<dbReference type="Proteomes" id="UP000286268">
    <property type="component" value="Chromosome"/>
</dbReference>
<dbReference type="InterPro" id="IPR001937">
    <property type="entry name" value="GalP_UDPtransf1"/>
</dbReference>
<dbReference type="PIRSF" id="PIRSF000808">
    <property type="entry name" value="GalT"/>
    <property type="match status" value="1"/>
</dbReference>
<dbReference type="EMBL" id="CP025746">
    <property type="protein sequence ID" value="QAA34960.1"/>
    <property type="molecule type" value="Genomic_DNA"/>
</dbReference>
<keyword evidence="3" id="KW-0119">Carbohydrate metabolism</keyword>
<evidence type="ECO:0000256" key="4">
    <source>
        <dbReference type="PIRSR" id="PIRSR000808-1"/>
    </source>
</evidence>